<proteinExistence type="predicted"/>
<evidence type="ECO:0000313" key="1">
    <source>
        <dbReference type="EMBL" id="KRK24328.1"/>
    </source>
</evidence>
<dbReference type="AlphaFoldDB" id="A0A0R1FR35"/>
<comment type="caution">
    <text evidence="1">The sequence shown here is derived from an EMBL/GenBank/DDBJ whole genome shotgun (WGS) entry which is preliminary data.</text>
</comment>
<dbReference type="EMBL" id="AZCK01000003">
    <property type="protein sequence ID" value="KRK24328.1"/>
    <property type="molecule type" value="Genomic_DNA"/>
</dbReference>
<gene>
    <name evidence="1" type="ORF">FD43_GL001140</name>
</gene>
<accession>A0A0R1FR35</accession>
<dbReference type="GeneID" id="66348270"/>
<sequence>MKTIRNIIILVFLALLIFVVYPVGKDFYIQSSLSKQATSAISNQQELKNVAANDATYVYLTEHNNDRIYNSNSDTGKGDTYQYSAKYGDANIKLTGHLSNAGFKVKLTKVEITK</sequence>
<name>A0A0R1FR35_9LACO</name>
<dbReference type="RefSeq" id="WP_054449561.1">
    <property type="nucleotide sequence ID" value="NZ_AZCK01000003.1"/>
</dbReference>
<dbReference type="PATRIC" id="fig|1423768.3.peg.123"/>
<organism evidence="1 2">
    <name type="scientific">Apilactobacillus kunkeei DSM 12361 = ATCC 700308</name>
    <dbReference type="NCBI Taxonomy" id="1423768"/>
    <lineage>
        <taxon>Bacteria</taxon>
        <taxon>Bacillati</taxon>
        <taxon>Bacillota</taxon>
        <taxon>Bacilli</taxon>
        <taxon>Lactobacillales</taxon>
        <taxon>Lactobacillaceae</taxon>
        <taxon>Apilactobacillus</taxon>
    </lineage>
</organism>
<evidence type="ECO:0000313" key="2">
    <source>
        <dbReference type="Proteomes" id="UP000051794"/>
    </source>
</evidence>
<reference evidence="1 2" key="1">
    <citation type="journal article" date="2015" name="Genome Announc.">
        <title>Expanding the biotechnology potential of lactobacilli through comparative genomics of 213 strains and associated genera.</title>
        <authorList>
            <person name="Sun Z."/>
            <person name="Harris H.M."/>
            <person name="McCann A."/>
            <person name="Guo C."/>
            <person name="Argimon S."/>
            <person name="Zhang W."/>
            <person name="Yang X."/>
            <person name="Jeffery I.B."/>
            <person name="Cooney J.C."/>
            <person name="Kagawa T.F."/>
            <person name="Liu W."/>
            <person name="Song Y."/>
            <person name="Salvetti E."/>
            <person name="Wrobel A."/>
            <person name="Rasinkangas P."/>
            <person name="Parkhill J."/>
            <person name="Rea M.C."/>
            <person name="O'Sullivan O."/>
            <person name="Ritari J."/>
            <person name="Douillard F.P."/>
            <person name="Paul Ross R."/>
            <person name="Yang R."/>
            <person name="Briner A.E."/>
            <person name="Felis G.E."/>
            <person name="de Vos W.M."/>
            <person name="Barrangou R."/>
            <person name="Klaenhammer T.R."/>
            <person name="Caufield P.W."/>
            <person name="Cui Y."/>
            <person name="Zhang H."/>
            <person name="O'Toole P.W."/>
        </authorList>
    </citation>
    <scope>NUCLEOTIDE SEQUENCE [LARGE SCALE GENOMIC DNA]</scope>
    <source>
        <strain evidence="1 2">DSM 12361</strain>
    </source>
</reference>
<protein>
    <submittedName>
        <fullName evidence="1">Uncharacterized protein</fullName>
    </submittedName>
</protein>
<dbReference type="Proteomes" id="UP000051794">
    <property type="component" value="Unassembled WGS sequence"/>
</dbReference>